<reference evidence="2" key="1">
    <citation type="journal article" date="2019" name="Int. J. Syst. Evol. Microbiol.">
        <title>The Global Catalogue of Microorganisms (GCM) 10K type strain sequencing project: providing services to taxonomists for standard genome sequencing and annotation.</title>
        <authorList>
            <consortium name="The Broad Institute Genomics Platform"/>
            <consortium name="The Broad Institute Genome Sequencing Center for Infectious Disease"/>
            <person name="Wu L."/>
            <person name="Ma J."/>
        </authorList>
    </citation>
    <scope>NUCLEOTIDE SEQUENCE [LARGE SCALE GENOMIC DNA]</scope>
    <source>
        <strain evidence="2">KCTC 52473</strain>
    </source>
</reference>
<evidence type="ECO:0000313" key="2">
    <source>
        <dbReference type="Proteomes" id="UP001595478"/>
    </source>
</evidence>
<comment type="caution">
    <text evidence="1">The sequence shown here is derived from an EMBL/GenBank/DDBJ whole genome shotgun (WGS) entry which is preliminary data.</text>
</comment>
<protein>
    <submittedName>
        <fullName evidence="1">Uncharacterized protein</fullName>
    </submittedName>
</protein>
<keyword evidence="2" id="KW-1185">Reference proteome</keyword>
<organism evidence="1 2">
    <name type="scientific">Agaribacter flavus</name>
    <dbReference type="NCBI Taxonomy" id="1902781"/>
    <lineage>
        <taxon>Bacteria</taxon>
        <taxon>Pseudomonadati</taxon>
        <taxon>Pseudomonadota</taxon>
        <taxon>Gammaproteobacteria</taxon>
        <taxon>Alteromonadales</taxon>
        <taxon>Alteromonadaceae</taxon>
        <taxon>Agaribacter</taxon>
    </lineage>
</organism>
<evidence type="ECO:0000313" key="1">
    <source>
        <dbReference type="EMBL" id="MFC3122527.1"/>
    </source>
</evidence>
<dbReference type="Proteomes" id="UP001595478">
    <property type="component" value="Unassembled WGS sequence"/>
</dbReference>
<name>A0ABV7FUL2_9ALTE</name>
<sequence>MLLTVRGVLMPNAIDYRQQIVEELRLVPDEKLADLAKIVHVFTEDSPEARLARACEQARNNDVESLDTLLGSLDD</sequence>
<proteinExistence type="predicted"/>
<dbReference type="EMBL" id="JBHRSW010000025">
    <property type="protein sequence ID" value="MFC3122527.1"/>
    <property type="molecule type" value="Genomic_DNA"/>
</dbReference>
<dbReference type="RefSeq" id="WP_376920657.1">
    <property type="nucleotide sequence ID" value="NZ_JBHRSW010000025.1"/>
</dbReference>
<accession>A0ABV7FUL2</accession>
<gene>
    <name evidence="1" type="ORF">ACFOHL_12945</name>
</gene>